<keyword evidence="3" id="KW-0812">Transmembrane</keyword>
<dbReference type="Proteomes" id="UP000009226">
    <property type="component" value="Chromosome"/>
</dbReference>
<feature type="transmembrane region" description="Helical" evidence="3">
    <location>
        <begin position="126"/>
        <end position="151"/>
    </location>
</feature>
<keyword evidence="3" id="KW-0472">Membrane</keyword>
<keyword evidence="5" id="KW-1185">Reference proteome</keyword>
<feature type="transmembrane region" description="Helical" evidence="3">
    <location>
        <begin position="262"/>
        <end position="282"/>
    </location>
</feature>
<dbReference type="Gene3D" id="1.20.1530.20">
    <property type="match status" value="1"/>
</dbReference>
<feature type="transmembrane region" description="Helical" evidence="3">
    <location>
        <begin position="289"/>
        <end position="312"/>
    </location>
</feature>
<comment type="subcellular location">
    <subcellularLocation>
        <location evidence="1">Endomembrane system</location>
        <topology evidence="1">Multi-pass membrane protein</topology>
    </subcellularLocation>
</comment>
<sequence length="315" mass="35267">MEIKTKLIYMLIDLVLPLAIGYFCRSKSWGSDSFFRRLIDVSILVIYPVLSVLTFWVLSLNYELIWLPIFGMLLSVIPGIAAYLRVRNKYPNELDKGSYIICAMLSNIGTLGGLCAFIVYGEVGFAYTQLVLVLQNVVVFMFCFPLAQYFYQKSLHQDIKKQSLSAMFFNRNQLPVIGMAIGILLKLMGVPRPGIAGVMVDPLVHIAAWTALLPVGHSIDFTEMRKYYTGIIDLIPIKFIVTPALAYLLARMVISDHTALNTILILASMPTAINAVVAVKIYNLNLNIAMAAFVLTTAVFLVAGFPILFFWLNMR</sequence>
<feature type="transmembrane region" description="Helical" evidence="3">
    <location>
        <begin position="37"/>
        <end position="58"/>
    </location>
</feature>
<dbReference type="GO" id="GO:0012505">
    <property type="term" value="C:endomembrane system"/>
    <property type="evidence" value="ECO:0007669"/>
    <property type="project" value="UniProtKB-SubCell"/>
</dbReference>
<feature type="transmembrane region" description="Helical" evidence="3">
    <location>
        <begin position="227"/>
        <end position="250"/>
    </location>
</feature>
<dbReference type="RefSeq" id="WP_003544249.1">
    <property type="nucleotide sequence ID" value="NC_015565.1"/>
</dbReference>
<feature type="transmembrane region" description="Helical" evidence="3">
    <location>
        <begin position="98"/>
        <end position="120"/>
    </location>
</feature>
<evidence type="ECO:0000256" key="1">
    <source>
        <dbReference type="ARBA" id="ARBA00004127"/>
    </source>
</evidence>
<dbReference type="AlphaFoldDB" id="F6B699"/>
<reference evidence="4" key="1">
    <citation type="submission" date="2011-05" db="EMBL/GenBank/DDBJ databases">
        <title>Complete sequence of Desulfotomaculum carboxydivorans CO-1-SRB.</title>
        <authorList>
            <consortium name="US DOE Joint Genome Institute"/>
            <person name="Lucas S."/>
            <person name="Han J."/>
            <person name="Lapidus A."/>
            <person name="Cheng J.-F."/>
            <person name="Goodwin L."/>
            <person name="Pitluck S."/>
            <person name="Peters L."/>
            <person name="Mikhailova N."/>
            <person name="Lu M."/>
            <person name="Han C."/>
            <person name="Tapia R."/>
            <person name="Land M."/>
            <person name="Hauser L."/>
            <person name="Kyrpides N."/>
            <person name="Ivanova N."/>
            <person name="Pagani I."/>
            <person name="Stams A."/>
            <person name="Plugge C."/>
            <person name="Muyzer G."/>
            <person name="Kuever J."/>
            <person name="Parshina S."/>
            <person name="Ivanova A."/>
            <person name="Nazina T."/>
            <person name="Woyke T."/>
        </authorList>
    </citation>
    <scope>NUCLEOTIDE SEQUENCE [LARGE SCALE GENOMIC DNA]</scope>
    <source>
        <strain evidence="4">CO-1-SRB</strain>
    </source>
</reference>
<evidence type="ECO:0000256" key="3">
    <source>
        <dbReference type="SAM" id="Phobius"/>
    </source>
</evidence>
<accession>F6B699</accession>
<feature type="transmembrane region" description="Helical" evidence="3">
    <location>
        <begin position="172"/>
        <end position="189"/>
    </location>
</feature>
<gene>
    <name evidence="4" type="ordered locus">Desca_2705</name>
</gene>
<keyword evidence="3" id="KW-1133">Transmembrane helix</keyword>
<organism evidence="4 5">
    <name type="scientific">Desulfotomaculum nigrificans (strain DSM 14880 / VKM B-2319 / CO-1-SRB)</name>
    <name type="common">Desulfotomaculum carboxydivorans</name>
    <dbReference type="NCBI Taxonomy" id="868595"/>
    <lineage>
        <taxon>Bacteria</taxon>
        <taxon>Bacillati</taxon>
        <taxon>Bacillota</taxon>
        <taxon>Clostridia</taxon>
        <taxon>Eubacteriales</taxon>
        <taxon>Desulfotomaculaceae</taxon>
        <taxon>Desulfotomaculum</taxon>
    </lineage>
</organism>
<feature type="transmembrane region" description="Helical" evidence="3">
    <location>
        <begin position="64"/>
        <end position="86"/>
    </location>
</feature>
<dbReference type="HOGENOM" id="CLU_893856_0_0_9"/>
<keyword evidence="2" id="KW-0813">Transport</keyword>
<dbReference type="KEGG" id="dca:Desca_2705"/>
<dbReference type="STRING" id="868595.Desca_2705"/>
<evidence type="ECO:0000256" key="2">
    <source>
        <dbReference type="ARBA" id="ARBA00022448"/>
    </source>
</evidence>
<dbReference type="PANTHER" id="PTHR36838:SF3">
    <property type="entry name" value="TRANSPORTER AUXIN EFFLUX CARRIER EC FAMILY"/>
    <property type="match status" value="1"/>
</dbReference>
<dbReference type="InterPro" id="IPR038770">
    <property type="entry name" value="Na+/solute_symporter_sf"/>
</dbReference>
<dbReference type="eggNOG" id="COG0679">
    <property type="taxonomic scope" value="Bacteria"/>
</dbReference>
<evidence type="ECO:0000313" key="4">
    <source>
        <dbReference type="EMBL" id="AEF95522.1"/>
    </source>
</evidence>
<dbReference type="PANTHER" id="PTHR36838">
    <property type="entry name" value="AUXIN EFFLUX CARRIER FAMILY PROTEIN"/>
    <property type="match status" value="1"/>
</dbReference>
<protein>
    <submittedName>
        <fullName evidence="4">Auxin Efflux Carrier</fullName>
    </submittedName>
</protein>
<proteinExistence type="predicted"/>
<evidence type="ECO:0000313" key="5">
    <source>
        <dbReference type="Proteomes" id="UP000009226"/>
    </source>
</evidence>
<dbReference type="EMBL" id="CP002736">
    <property type="protein sequence ID" value="AEF95522.1"/>
    <property type="molecule type" value="Genomic_DNA"/>
</dbReference>
<name>F6B699_DESCC</name>